<feature type="domain" description="G-protein coupled receptors family 1 profile" evidence="12">
    <location>
        <begin position="41"/>
        <end position="290"/>
    </location>
</feature>
<dbReference type="Proteomes" id="UP000515154">
    <property type="component" value="Linkage group LG11"/>
</dbReference>
<evidence type="ECO:0000256" key="4">
    <source>
        <dbReference type="ARBA" id="ARBA00022989"/>
    </source>
</evidence>
<keyword evidence="13" id="KW-1185">Reference proteome</keyword>
<evidence type="ECO:0000313" key="13">
    <source>
        <dbReference type="Proteomes" id="UP000515154"/>
    </source>
</evidence>
<dbReference type="PROSITE" id="PS50262">
    <property type="entry name" value="G_PROTEIN_RECEP_F1_2"/>
    <property type="match status" value="1"/>
</dbReference>
<evidence type="ECO:0000256" key="7">
    <source>
        <dbReference type="ARBA" id="ARBA00023170"/>
    </source>
</evidence>
<evidence type="ECO:0000256" key="9">
    <source>
        <dbReference type="RuleBase" id="RU000688"/>
    </source>
</evidence>
<dbReference type="PROSITE" id="PS00237">
    <property type="entry name" value="G_PROTEIN_RECEP_F1_1"/>
    <property type="match status" value="1"/>
</dbReference>
<gene>
    <name evidence="14" type="primary">LOC118765383</name>
</gene>
<keyword evidence="8 9" id="KW-0807">Transducer</keyword>
<dbReference type="SUPFAM" id="SSF81321">
    <property type="entry name" value="Family A G protein-coupled receptor-like"/>
    <property type="match status" value="1"/>
</dbReference>
<dbReference type="Gene3D" id="1.20.1070.10">
    <property type="entry name" value="Rhodopsin 7-helix transmembrane proteins"/>
    <property type="match status" value="1"/>
</dbReference>
<evidence type="ECO:0000256" key="10">
    <source>
        <dbReference type="SAM" id="MobiDB-lite"/>
    </source>
</evidence>
<dbReference type="GO" id="GO:0004930">
    <property type="term" value="F:G protein-coupled receptor activity"/>
    <property type="evidence" value="ECO:0007669"/>
    <property type="project" value="UniProtKB-KW"/>
</dbReference>
<evidence type="ECO:0000256" key="11">
    <source>
        <dbReference type="SAM" id="Phobius"/>
    </source>
</evidence>
<keyword evidence="5 9" id="KW-0297">G-protein coupled receptor</keyword>
<accession>A0A7E6F6X7</accession>
<dbReference type="PRINTS" id="PR00237">
    <property type="entry name" value="GPCRRHODOPSN"/>
</dbReference>
<evidence type="ECO:0000256" key="5">
    <source>
        <dbReference type="ARBA" id="ARBA00023040"/>
    </source>
</evidence>
<dbReference type="Pfam" id="PF00001">
    <property type="entry name" value="7tm_1"/>
    <property type="match status" value="1"/>
</dbReference>
<dbReference type="KEGG" id="osn:118765383"/>
<dbReference type="InterPro" id="IPR000276">
    <property type="entry name" value="GPCR_Rhodpsn"/>
</dbReference>
<dbReference type="InterPro" id="IPR017452">
    <property type="entry name" value="GPCR_Rhodpsn_7TM"/>
</dbReference>
<dbReference type="SMART" id="SM01381">
    <property type="entry name" value="7TM_GPCR_Srsx"/>
    <property type="match status" value="1"/>
</dbReference>
<keyword evidence="2" id="KW-1003">Cell membrane</keyword>
<feature type="region of interest" description="Disordered" evidence="10">
    <location>
        <begin position="315"/>
        <end position="334"/>
    </location>
</feature>
<evidence type="ECO:0000256" key="3">
    <source>
        <dbReference type="ARBA" id="ARBA00022692"/>
    </source>
</evidence>
<evidence type="ECO:0000256" key="2">
    <source>
        <dbReference type="ARBA" id="ARBA00022475"/>
    </source>
</evidence>
<dbReference type="PANTHER" id="PTHR24248">
    <property type="entry name" value="ADRENERGIC RECEPTOR-RELATED G-PROTEIN COUPLED RECEPTOR"/>
    <property type="match status" value="1"/>
</dbReference>
<dbReference type="AlphaFoldDB" id="A0A7E6F6X7"/>
<comment type="similarity">
    <text evidence="9">Belongs to the G-protein coupled receptor 1 family.</text>
</comment>
<feature type="transmembrane region" description="Helical" evidence="11">
    <location>
        <begin position="61"/>
        <end position="82"/>
    </location>
</feature>
<feature type="transmembrane region" description="Helical" evidence="11">
    <location>
        <begin position="102"/>
        <end position="121"/>
    </location>
</feature>
<feature type="transmembrane region" description="Helical" evidence="11">
    <location>
        <begin position="233"/>
        <end position="254"/>
    </location>
</feature>
<comment type="subcellular location">
    <subcellularLocation>
        <location evidence="1">Cell membrane</location>
        <topology evidence="1">Multi-pass membrane protein</topology>
    </subcellularLocation>
</comment>
<feature type="transmembrane region" description="Helical" evidence="11">
    <location>
        <begin position="274"/>
        <end position="293"/>
    </location>
</feature>
<name>A0A7E6F6X7_9MOLL</name>
<keyword evidence="4 11" id="KW-1133">Transmembrane helix</keyword>
<protein>
    <submittedName>
        <fullName evidence="14">Adenosine receptor A2a-like</fullName>
    </submittedName>
</protein>
<keyword evidence="3 9" id="KW-0812">Transmembrane</keyword>
<feature type="transmembrane region" description="Helical" evidence="11">
    <location>
        <begin position="25"/>
        <end position="49"/>
    </location>
</feature>
<keyword evidence="7 9" id="KW-0675">Receptor</keyword>
<organism evidence="13 14">
    <name type="scientific">Octopus sinensis</name>
    <name type="common">East Asian common octopus</name>
    <dbReference type="NCBI Taxonomy" id="2607531"/>
    <lineage>
        <taxon>Eukaryota</taxon>
        <taxon>Metazoa</taxon>
        <taxon>Spiralia</taxon>
        <taxon>Lophotrochozoa</taxon>
        <taxon>Mollusca</taxon>
        <taxon>Cephalopoda</taxon>
        <taxon>Coleoidea</taxon>
        <taxon>Octopodiformes</taxon>
        <taxon>Octopoda</taxon>
        <taxon>Incirrata</taxon>
        <taxon>Octopodidae</taxon>
        <taxon>Octopus</taxon>
    </lineage>
</organism>
<dbReference type="RefSeq" id="XP_036363238.1">
    <property type="nucleotide sequence ID" value="XM_036507345.1"/>
</dbReference>
<feature type="compositionally biased region" description="Polar residues" evidence="10">
    <location>
        <begin position="322"/>
        <end position="334"/>
    </location>
</feature>
<keyword evidence="6 11" id="KW-0472">Membrane</keyword>
<proteinExistence type="inferred from homology"/>
<evidence type="ECO:0000313" key="14">
    <source>
        <dbReference type="RefSeq" id="XP_036363238.1"/>
    </source>
</evidence>
<evidence type="ECO:0000256" key="6">
    <source>
        <dbReference type="ARBA" id="ARBA00023136"/>
    </source>
</evidence>
<feature type="transmembrane region" description="Helical" evidence="11">
    <location>
        <begin position="142"/>
        <end position="163"/>
    </location>
</feature>
<evidence type="ECO:0000256" key="8">
    <source>
        <dbReference type="ARBA" id="ARBA00023224"/>
    </source>
</evidence>
<feature type="transmembrane region" description="Helical" evidence="11">
    <location>
        <begin position="183"/>
        <end position="205"/>
    </location>
</feature>
<evidence type="ECO:0000259" key="12">
    <source>
        <dbReference type="PROSITE" id="PS50262"/>
    </source>
</evidence>
<dbReference type="GO" id="GO:0005886">
    <property type="term" value="C:plasma membrane"/>
    <property type="evidence" value="ECO:0007669"/>
    <property type="project" value="UniProtKB-SubCell"/>
</dbReference>
<reference evidence="14" key="1">
    <citation type="submission" date="2025-08" db="UniProtKB">
        <authorList>
            <consortium name="RefSeq"/>
        </authorList>
    </citation>
    <scope>IDENTIFICATION</scope>
</reference>
<evidence type="ECO:0000256" key="1">
    <source>
        <dbReference type="ARBA" id="ARBA00004651"/>
    </source>
</evidence>
<sequence>MDFINATANLTNKNYQTVNLSYHNFIFLTVNLLLAPFIIGGNFVVIRCIATFPRLHTVSNIFVSSLAVADLFVGLLVIPFYSMHYLELEGFAESKYTCLFKYVFIIASCGSSIFNLSAIAFERFVAVTFPFRYVTLITHKTAKVIIALLWIYVSVLSLTPLFGLNTWRPDVHCDFYQVLPRAYIVWASFTTVSFGIISITLFYILTYREIRKMPPPPMIQSKEAISQKKNIRATYVMCVVSVTFLVFWLPYLIAGPLVYIPSLDKHSIELIKNYALSLGISNSVINPFLYGCLRRDFAEVFRKYFSLPCLKRKRRSVGPGSNGPTENSFPLSEN</sequence>